<feature type="region of interest" description="Disordered" evidence="1">
    <location>
        <begin position="1"/>
        <end position="65"/>
    </location>
</feature>
<evidence type="ECO:0000256" key="1">
    <source>
        <dbReference type="SAM" id="MobiDB-lite"/>
    </source>
</evidence>
<dbReference type="KEGG" id="bgf:BC1003_2839"/>
<organism evidence="2">
    <name type="scientific">Burkholderia sp. (strain CCGE1003)</name>
    <dbReference type="NCBI Taxonomy" id="640512"/>
    <lineage>
        <taxon>Bacteria</taxon>
        <taxon>Pseudomonadati</taxon>
        <taxon>Pseudomonadota</taxon>
        <taxon>Betaproteobacteria</taxon>
        <taxon>Burkholderiales</taxon>
        <taxon>Burkholderiaceae</taxon>
        <taxon>Burkholderia</taxon>
    </lineage>
</organism>
<dbReference type="EMBL" id="CP002217">
    <property type="protein sequence ID" value="ADN58792.1"/>
    <property type="molecule type" value="Genomic_DNA"/>
</dbReference>
<name>E1T875_BURSG</name>
<dbReference type="AlphaFoldDB" id="E1T875"/>
<reference evidence="2" key="1">
    <citation type="submission" date="2010-09" db="EMBL/GenBank/DDBJ databases">
        <title>Complete sequence of chromosome1 of Burkholderia sp. CCGE1003.</title>
        <authorList>
            <consortium name="US DOE Joint Genome Institute"/>
            <person name="Lucas S."/>
            <person name="Copeland A."/>
            <person name="Lapidus A."/>
            <person name="Cheng J.-F."/>
            <person name="Bruce D."/>
            <person name="Goodwin L."/>
            <person name="Pitluck S."/>
            <person name="Daligault H."/>
            <person name="Davenport K."/>
            <person name="Detter J.C."/>
            <person name="Han C."/>
            <person name="Tapia R."/>
            <person name="Land M."/>
            <person name="Hauser L."/>
            <person name="Jeffries C."/>
            <person name="Kyrpides N."/>
            <person name="Ivanova N."/>
            <person name="Ovchinnikova G."/>
            <person name="Martinez-Romero E."/>
            <person name="Rogel M.A."/>
            <person name="Auchtung J."/>
            <person name="Tiedje J.M."/>
            <person name="Woyke T."/>
        </authorList>
    </citation>
    <scope>NUCLEOTIDE SEQUENCE</scope>
    <source>
        <strain evidence="2">CCGE1003</strain>
    </source>
</reference>
<dbReference type="eggNOG" id="ENOG5032PR1">
    <property type="taxonomic scope" value="Bacteria"/>
</dbReference>
<evidence type="ECO:0000313" key="2">
    <source>
        <dbReference type="EMBL" id="ADN58792.1"/>
    </source>
</evidence>
<proteinExistence type="predicted"/>
<accession>E1T875</accession>
<gene>
    <name evidence="2" type="ordered locus">BC1003_2839</name>
</gene>
<dbReference type="HOGENOM" id="CLU_2841426_0_0_4"/>
<dbReference type="STRING" id="640512.BC1003_2839"/>
<sequence length="65" mass="6958">MDSKVSGTKKRNKPAGAYSGIPGDDMGSSLRKRQIDAGRGANGGQPRAAAPRRPPHRVPEPQQYM</sequence>
<protein>
    <submittedName>
        <fullName evidence="2">Prephenate dehydrogenase</fullName>
    </submittedName>
</protein>